<feature type="domain" description="DUF7768" evidence="1">
    <location>
        <begin position="2"/>
        <end position="98"/>
    </location>
</feature>
<name>A0A644Y226_9ZZZZ</name>
<gene>
    <name evidence="2" type="ORF">SDC9_68518</name>
</gene>
<dbReference type="InterPro" id="IPR056670">
    <property type="entry name" value="DUF7768"/>
</dbReference>
<organism evidence="2">
    <name type="scientific">bioreactor metagenome</name>
    <dbReference type="NCBI Taxonomy" id="1076179"/>
    <lineage>
        <taxon>unclassified sequences</taxon>
        <taxon>metagenomes</taxon>
        <taxon>ecological metagenomes</taxon>
    </lineage>
</organism>
<sequence length="127" mass="14682">MKIIYVASPYAGDVKKNTEFTKRACRYVLEQGYAFFAPHLLYPTILDEHQPEQRQLGLDMGIAMLSRCDELWCYGDHISLGMHFEIEEADRLKIPVRRVREQAGTFIINEPMQFTKAEAPAPSMRMV</sequence>
<reference evidence="2" key="1">
    <citation type="submission" date="2019-08" db="EMBL/GenBank/DDBJ databases">
        <authorList>
            <person name="Kucharzyk K."/>
            <person name="Murdoch R.W."/>
            <person name="Higgins S."/>
            <person name="Loffler F."/>
        </authorList>
    </citation>
    <scope>NUCLEOTIDE SEQUENCE</scope>
</reference>
<dbReference type="EMBL" id="VSSQ01003728">
    <property type="protein sequence ID" value="MPM22068.1"/>
    <property type="molecule type" value="Genomic_DNA"/>
</dbReference>
<dbReference type="Pfam" id="PF24963">
    <property type="entry name" value="DUF7768"/>
    <property type="match status" value="1"/>
</dbReference>
<evidence type="ECO:0000259" key="1">
    <source>
        <dbReference type="Pfam" id="PF24963"/>
    </source>
</evidence>
<evidence type="ECO:0000313" key="2">
    <source>
        <dbReference type="EMBL" id="MPM22068.1"/>
    </source>
</evidence>
<dbReference type="AlphaFoldDB" id="A0A644Y226"/>
<proteinExistence type="predicted"/>
<accession>A0A644Y226</accession>
<comment type="caution">
    <text evidence="2">The sequence shown here is derived from an EMBL/GenBank/DDBJ whole genome shotgun (WGS) entry which is preliminary data.</text>
</comment>
<dbReference type="Gene3D" id="3.40.50.10400">
    <property type="entry name" value="Hypothetical protein PA1492"/>
    <property type="match status" value="1"/>
</dbReference>
<dbReference type="SUPFAM" id="SSF52309">
    <property type="entry name" value="N-(deoxy)ribosyltransferase-like"/>
    <property type="match status" value="1"/>
</dbReference>
<protein>
    <recommendedName>
        <fullName evidence="1">DUF7768 domain-containing protein</fullName>
    </recommendedName>
</protein>